<dbReference type="GeneID" id="48277734"/>
<organism evidence="2 4">
    <name type="scientific">Lysinibacillus sphaericus</name>
    <name type="common">Bacillus sphaericus</name>
    <dbReference type="NCBI Taxonomy" id="1421"/>
    <lineage>
        <taxon>Bacteria</taxon>
        <taxon>Bacillati</taxon>
        <taxon>Bacillota</taxon>
        <taxon>Bacilli</taxon>
        <taxon>Bacillales</taxon>
        <taxon>Bacillaceae</taxon>
        <taxon>Lysinibacillus</taxon>
    </lineage>
</organism>
<dbReference type="EMBL" id="UFSZ01000001">
    <property type="protein sequence ID" value="SUV16379.1"/>
    <property type="molecule type" value="Genomic_DNA"/>
</dbReference>
<protein>
    <submittedName>
        <fullName evidence="2">ABC transporter permease</fullName>
    </submittedName>
</protein>
<feature type="transmembrane region" description="Helical" evidence="1">
    <location>
        <begin position="119"/>
        <end position="143"/>
    </location>
</feature>
<evidence type="ECO:0000256" key="1">
    <source>
        <dbReference type="SAM" id="Phobius"/>
    </source>
</evidence>
<sequence length="236" mass="27331">MISLLHYQFSNYIRTYKYIPPFFIFILCTVVNYAFVPNPILDSYSFTSTLLFLLMGWFTVTIFHAEDEGQKVITILHAKGQNMYFVTLYLICIVIGFCLSCVSVLYPIIIGAFGERPSLWHIILGFLAHFSLSMLAIALSAIFTRELVKNKQNSWWGVLSILIISLAIASLKSVILQVKGLLWLLPPVHLSLEMMSSDDSINVIPAVFYWQFIWIFIYSILVIWLYFIMLNRKRKM</sequence>
<accession>A0A2S0K2U8</accession>
<gene>
    <name evidence="2" type="ORF">LS41612_16180</name>
    <name evidence="3" type="ORF">NCTC10338_01458</name>
</gene>
<dbReference type="AlphaFoldDB" id="A0A2S0K2U8"/>
<evidence type="ECO:0000313" key="4">
    <source>
        <dbReference type="Proteomes" id="UP000238825"/>
    </source>
</evidence>
<keyword evidence="1" id="KW-0812">Transmembrane</keyword>
<reference evidence="2 4" key="1">
    <citation type="submission" date="2017-03" db="EMBL/GenBank/DDBJ databases">
        <title>The whole genome sequencing and assembly of Lysinibacillus sphaericus DSM 28T strain.</title>
        <authorList>
            <person name="Lee Y.-J."/>
            <person name="Yi H."/>
            <person name="Bahn Y.-S."/>
            <person name="Kim J.F."/>
            <person name="Lee D.-W."/>
        </authorList>
    </citation>
    <scope>NUCLEOTIDE SEQUENCE [LARGE SCALE GENOMIC DNA]</scope>
    <source>
        <strain evidence="2 4">DSM 28</strain>
    </source>
</reference>
<feature type="transmembrane region" description="Helical" evidence="1">
    <location>
        <begin position="208"/>
        <end position="230"/>
    </location>
</feature>
<evidence type="ECO:0000313" key="5">
    <source>
        <dbReference type="Proteomes" id="UP000255295"/>
    </source>
</evidence>
<reference evidence="3 5" key="2">
    <citation type="submission" date="2018-06" db="EMBL/GenBank/DDBJ databases">
        <authorList>
            <consortium name="Pathogen Informatics"/>
            <person name="Doyle S."/>
        </authorList>
    </citation>
    <scope>NUCLEOTIDE SEQUENCE [LARGE SCALE GENOMIC DNA]</scope>
    <source>
        <strain evidence="3 5">NCTC10338</strain>
    </source>
</reference>
<feature type="transmembrane region" description="Helical" evidence="1">
    <location>
        <begin position="46"/>
        <end position="65"/>
    </location>
</feature>
<dbReference type="Proteomes" id="UP000238825">
    <property type="component" value="Chromosome"/>
</dbReference>
<feature type="transmembrane region" description="Helical" evidence="1">
    <location>
        <begin position="21"/>
        <end position="40"/>
    </location>
</feature>
<dbReference type="Proteomes" id="UP000255295">
    <property type="component" value="Unassembled WGS sequence"/>
</dbReference>
<name>A0A2S0K2U8_LYSSH</name>
<evidence type="ECO:0000313" key="3">
    <source>
        <dbReference type="EMBL" id="SUV16379.1"/>
    </source>
</evidence>
<proteinExistence type="predicted"/>
<feature type="transmembrane region" description="Helical" evidence="1">
    <location>
        <begin position="155"/>
        <end position="175"/>
    </location>
</feature>
<keyword evidence="1" id="KW-0472">Membrane</keyword>
<evidence type="ECO:0000313" key="2">
    <source>
        <dbReference type="EMBL" id="AVK97702.1"/>
    </source>
</evidence>
<feature type="transmembrane region" description="Helical" evidence="1">
    <location>
        <begin position="86"/>
        <end position="113"/>
    </location>
</feature>
<dbReference type="EMBL" id="CP019980">
    <property type="protein sequence ID" value="AVK97702.1"/>
    <property type="molecule type" value="Genomic_DNA"/>
</dbReference>
<keyword evidence="1" id="KW-1133">Transmembrane helix</keyword>
<dbReference type="RefSeq" id="WP_024364787.1">
    <property type="nucleotide sequence ID" value="NZ_BJNS01000067.1"/>
</dbReference>